<sequence>MSISSPHYFFNLSLPLLKPFIANLSHLRTWTSVHLLFTCPNYQISSFIISSLLVCPRIHRKILISTTSIF</sequence>
<protein>
    <submittedName>
        <fullName evidence="1">Putative ovule protein</fullName>
    </submittedName>
</protein>
<reference evidence="1" key="1">
    <citation type="submission" date="2015-12" db="EMBL/GenBank/DDBJ databases">
        <title>Gene expression during late stages of embryo sac development: a critical building block for successful pollen-pistil interactions.</title>
        <authorList>
            <person name="Liu Y."/>
            <person name="Joly V."/>
            <person name="Sabar M."/>
            <person name="Matton D.P."/>
        </authorList>
    </citation>
    <scope>NUCLEOTIDE SEQUENCE</scope>
</reference>
<proteinExistence type="predicted"/>
<dbReference type="AlphaFoldDB" id="A0A0V0GPE6"/>
<evidence type="ECO:0000313" key="1">
    <source>
        <dbReference type="EMBL" id="JAP10053.1"/>
    </source>
</evidence>
<dbReference type="EMBL" id="GEDG01033820">
    <property type="protein sequence ID" value="JAP10053.1"/>
    <property type="molecule type" value="Transcribed_RNA"/>
</dbReference>
<accession>A0A0V0GPE6</accession>
<name>A0A0V0GPE6_SOLCH</name>
<organism evidence="1">
    <name type="scientific">Solanum chacoense</name>
    <name type="common">Chaco potato</name>
    <dbReference type="NCBI Taxonomy" id="4108"/>
    <lineage>
        <taxon>Eukaryota</taxon>
        <taxon>Viridiplantae</taxon>
        <taxon>Streptophyta</taxon>
        <taxon>Embryophyta</taxon>
        <taxon>Tracheophyta</taxon>
        <taxon>Spermatophyta</taxon>
        <taxon>Magnoliopsida</taxon>
        <taxon>eudicotyledons</taxon>
        <taxon>Gunneridae</taxon>
        <taxon>Pentapetalae</taxon>
        <taxon>asterids</taxon>
        <taxon>lamiids</taxon>
        <taxon>Solanales</taxon>
        <taxon>Solanaceae</taxon>
        <taxon>Solanoideae</taxon>
        <taxon>Solaneae</taxon>
        <taxon>Solanum</taxon>
    </lineage>
</organism>